<dbReference type="InterPro" id="IPR011059">
    <property type="entry name" value="Metal-dep_hydrolase_composite"/>
</dbReference>
<evidence type="ECO:0000313" key="3">
    <source>
        <dbReference type="Proteomes" id="UP001219862"/>
    </source>
</evidence>
<dbReference type="Gene3D" id="3.20.20.140">
    <property type="entry name" value="Metal-dependent hydrolases"/>
    <property type="match status" value="1"/>
</dbReference>
<dbReference type="Gene3D" id="2.30.40.10">
    <property type="entry name" value="Urease, subunit C, domain 1"/>
    <property type="match status" value="1"/>
</dbReference>
<dbReference type="InterPro" id="IPR051781">
    <property type="entry name" value="Metallo-dep_Hydrolase"/>
</dbReference>
<evidence type="ECO:0000313" key="2">
    <source>
        <dbReference type="EMBL" id="MDC8785973.1"/>
    </source>
</evidence>
<feature type="chain" id="PRO_5045486104" description="Amidohydrolase-related domain-containing protein" evidence="1">
    <location>
        <begin position="39"/>
        <end position="449"/>
    </location>
</feature>
<dbReference type="Proteomes" id="UP001219862">
    <property type="component" value="Unassembled WGS sequence"/>
</dbReference>
<dbReference type="PANTHER" id="PTHR43135:SF3">
    <property type="entry name" value="ALPHA-D-RIBOSE 1-METHYLPHOSPHONATE 5-TRIPHOSPHATE DIPHOSPHATASE"/>
    <property type="match status" value="1"/>
</dbReference>
<proteinExistence type="predicted"/>
<dbReference type="PANTHER" id="PTHR43135">
    <property type="entry name" value="ALPHA-D-RIBOSE 1-METHYLPHOSPHONATE 5-TRIPHOSPHATE DIPHOSPHATASE"/>
    <property type="match status" value="1"/>
</dbReference>
<name>A0ABT5KSR1_9BURK</name>
<dbReference type="EMBL" id="JAQQXS010000010">
    <property type="protein sequence ID" value="MDC8785973.1"/>
    <property type="molecule type" value="Genomic_DNA"/>
</dbReference>
<keyword evidence="3" id="KW-1185">Reference proteome</keyword>
<accession>A0ABT5KSR1</accession>
<sequence>MSSRFLTAMPLAIRLSTALAALAALIGLTSLSARPACAAPANPVPAPLPDPETPYFSATAPLSMVLKNAQWFDGKGFQQGTLYVQDGRFTHKRPKGKPQRLMDFKGLFLLPPLADAHNHNLQTLWGFARFAPSYLRDGVFYAAMQCGEPKAIAEIRPIATQAASPEVIFSTVCITSSDGQPLAQLVGDEGKAKADEFIDKAVLVMDSAADVDKKWPQVTPRKTDWVKLIISRSESPELRNDPKLWGRLGLRPEVVPAIVKRAHQDGLKVVAQADTAADFNLAVQAGVDMLARLPGLVFFDGSHAERYRISAEASAEAARRRVSVITAIAASRYFDMPEATLAAVRLLQADNLQRLQEAKVPLLLGSDLYSGTALAELRQLDALGVIERANLLRIATIDTPKALFPKRRIGCFDEGCEASFLLLKNNPLKELETLDHIQMRVKQGRILSQ</sequence>
<feature type="signal peptide" evidence="1">
    <location>
        <begin position="1"/>
        <end position="38"/>
    </location>
</feature>
<dbReference type="InterPro" id="IPR032466">
    <property type="entry name" value="Metal_Hydrolase"/>
</dbReference>
<reference evidence="2 3" key="1">
    <citation type="submission" date="2022-10" db="EMBL/GenBank/DDBJ databases">
        <title>paucibacter sp. hw8 Genome sequencing.</title>
        <authorList>
            <person name="Park S."/>
        </authorList>
    </citation>
    <scope>NUCLEOTIDE SEQUENCE [LARGE SCALE GENOMIC DNA]</scope>
    <source>
        <strain evidence="3">hw8</strain>
    </source>
</reference>
<keyword evidence="1" id="KW-0732">Signal</keyword>
<comment type="caution">
    <text evidence="2">The sequence shown here is derived from an EMBL/GenBank/DDBJ whole genome shotgun (WGS) entry which is preliminary data.</text>
</comment>
<dbReference type="RefSeq" id="WP_273597088.1">
    <property type="nucleotide sequence ID" value="NZ_JAQQXS010000010.1"/>
</dbReference>
<dbReference type="SUPFAM" id="SSF51556">
    <property type="entry name" value="Metallo-dependent hydrolases"/>
    <property type="match status" value="1"/>
</dbReference>
<protein>
    <recommendedName>
        <fullName evidence="4">Amidohydrolase-related domain-containing protein</fullName>
    </recommendedName>
</protein>
<evidence type="ECO:0000256" key="1">
    <source>
        <dbReference type="SAM" id="SignalP"/>
    </source>
</evidence>
<dbReference type="SUPFAM" id="SSF51338">
    <property type="entry name" value="Composite domain of metallo-dependent hydrolases"/>
    <property type="match status" value="1"/>
</dbReference>
<organism evidence="2 3">
    <name type="scientific">Roseateles koreensis</name>
    <dbReference type="NCBI Taxonomy" id="2987526"/>
    <lineage>
        <taxon>Bacteria</taxon>
        <taxon>Pseudomonadati</taxon>
        <taxon>Pseudomonadota</taxon>
        <taxon>Betaproteobacteria</taxon>
        <taxon>Burkholderiales</taxon>
        <taxon>Sphaerotilaceae</taxon>
        <taxon>Roseateles</taxon>
    </lineage>
</organism>
<gene>
    <name evidence="2" type="ORF">PRZ01_12305</name>
</gene>
<evidence type="ECO:0008006" key="4">
    <source>
        <dbReference type="Google" id="ProtNLM"/>
    </source>
</evidence>